<dbReference type="PROSITE" id="PS00449">
    <property type="entry name" value="ATPASE_A"/>
    <property type="match status" value="1"/>
</dbReference>
<dbReference type="Pfam" id="PF00119">
    <property type="entry name" value="ATP-synt_A"/>
    <property type="match status" value="1"/>
</dbReference>
<name>A0A086ZH26_9BIFI</name>
<dbReference type="InterPro" id="IPR023011">
    <property type="entry name" value="ATP_synth_F0_asu_AS"/>
</dbReference>
<dbReference type="RefSeq" id="WP_044098133.1">
    <property type="nucleotide sequence ID" value="NZ_JDUS01000012.1"/>
</dbReference>
<dbReference type="SUPFAM" id="SSF81336">
    <property type="entry name" value="F1F0 ATP synthase subunit A"/>
    <property type="match status" value="1"/>
</dbReference>
<dbReference type="EMBL" id="JGYP01000002">
    <property type="protein sequence ID" value="KFI45826.1"/>
    <property type="molecule type" value="Genomic_DNA"/>
</dbReference>
<gene>
    <name evidence="11" type="primary">atpB</name>
    <name evidence="13" type="ORF">BBOH_0629</name>
</gene>
<protein>
    <recommendedName>
        <fullName evidence="11 12">ATP synthase subunit a</fullName>
    </recommendedName>
    <alternativeName>
        <fullName evidence="11">ATP synthase F0 sector subunit a</fullName>
    </alternativeName>
    <alternativeName>
        <fullName evidence="11">F-ATPase subunit 6</fullName>
    </alternativeName>
</protein>
<feature type="transmembrane region" description="Helical" evidence="11">
    <location>
        <begin position="230"/>
        <end position="255"/>
    </location>
</feature>
<evidence type="ECO:0000256" key="4">
    <source>
        <dbReference type="ARBA" id="ARBA00022547"/>
    </source>
</evidence>
<dbReference type="PANTHER" id="PTHR11410:SF0">
    <property type="entry name" value="ATP SYNTHASE SUBUNIT A"/>
    <property type="match status" value="1"/>
</dbReference>
<keyword evidence="8 11" id="KW-0406">Ion transport</keyword>
<keyword evidence="7 11" id="KW-1133">Transmembrane helix</keyword>
<evidence type="ECO:0000256" key="10">
    <source>
        <dbReference type="ARBA" id="ARBA00023310"/>
    </source>
</evidence>
<dbReference type="GO" id="GO:0046933">
    <property type="term" value="F:proton-transporting ATP synthase activity, rotational mechanism"/>
    <property type="evidence" value="ECO:0007669"/>
    <property type="project" value="UniProtKB-UniRule"/>
</dbReference>
<dbReference type="InterPro" id="IPR045083">
    <property type="entry name" value="ATP_synth_F0_asu_bact/mt"/>
</dbReference>
<dbReference type="Proteomes" id="UP000029096">
    <property type="component" value="Unassembled WGS sequence"/>
</dbReference>
<dbReference type="InterPro" id="IPR035908">
    <property type="entry name" value="F0_ATP_A_sf"/>
</dbReference>
<evidence type="ECO:0000256" key="9">
    <source>
        <dbReference type="ARBA" id="ARBA00023136"/>
    </source>
</evidence>
<dbReference type="CDD" id="cd00310">
    <property type="entry name" value="ATP-synt_Fo_a_6"/>
    <property type="match status" value="1"/>
</dbReference>
<dbReference type="PRINTS" id="PR00123">
    <property type="entry name" value="ATPASEA"/>
</dbReference>
<evidence type="ECO:0000256" key="12">
    <source>
        <dbReference type="RuleBase" id="RU000483"/>
    </source>
</evidence>
<keyword evidence="3 11" id="KW-0813">Transport</keyword>
<proteinExistence type="inferred from homology"/>
<evidence type="ECO:0000313" key="13">
    <source>
        <dbReference type="EMBL" id="KFI45826.1"/>
    </source>
</evidence>
<comment type="similarity">
    <text evidence="2 11 12">Belongs to the ATPase A chain family.</text>
</comment>
<evidence type="ECO:0000256" key="1">
    <source>
        <dbReference type="ARBA" id="ARBA00004141"/>
    </source>
</evidence>
<keyword evidence="11" id="KW-1003">Cell membrane</keyword>
<evidence type="ECO:0000256" key="5">
    <source>
        <dbReference type="ARBA" id="ARBA00022692"/>
    </source>
</evidence>
<evidence type="ECO:0000256" key="6">
    <source>
        <dbReference type="ARBA" id="ARBA00022781"/>
    </source>
</evidence>
<evidence type="ECO:0000256" key="11">
    <source>
        <dbReference type="HAMAP-Rule" id="MF_01393"/>
    </source>
</evidence>
<comment type="caution">
    <text evidence="13">The sequence shown here is derived from an EMBL/GenBank/DDBJ whole genome shotgun (WGS) entry which is preliminary data.</text>
</comment>
<evidence type="ECO:0000313" key="14">
    <source>
        <dbReference type="Proteomes" id="UP000029096"/>
    </source>
</evidence>
<keyword evidence="4 11" id="KW-0138">CF(0)</keyword>
<accession>A0A086ZH26</accession>
<keyword evidence="10 11" id="KW-0066">ATP synthesis</keyword>
<evidence type="ECO:0000256" key="2">
    <source>
        <dbReference type="ARBA" id="ARBA00006810"/>
    </source>
</evidence>
<feature type="transmembrane region" description="Helical" evidence="11">
    <location>
        <begin position="99"/>
        <end position="122"/>
    </location>
</feature>
<dbReference type="GO" id="GO:0045259">
    <property type="term" value="C:proton-transporting ATP synthase complex"/>
    <property type="evidence" value="ECO:0007669"/>
    <property type="project" value="UniProtKB-KW"/>
</dbReference>
<feature type="transmembrane region" description="Helical" evidence="11">
    <location>
        <begin position="195"/>
        <end position="218"/>
    </location>
</feature>
<evidence type="ECO:0000256" key="8">
    <source>
        <dbReference type="ARBA" id="ARBA00023065"/>
    </source>
</evidence>
<feature type="transmembrane region" description="Helical" evidence="11">
    <location>
        <begin position="128"/>
        <end position="148"/>
    </location>
</feature>
<evidence type="ECO:0000256" key="7">
    <source>
        <dbReference type="ARBA" id="ARBA00022989"/>
    </source>
</evidence>
<keyword evidence="5 11" id="KW-0812">Transmembrane</keyword>
<comment type="subcellular location">
    <subcellularLocation>
        <location evidence="11 12">Cell membrane</location>
        <topology evidence="11 12">Multi-pass membrane protein</topology>
    </subcellularLocation>
    <subcellularLocation>
        <location evidence="1">Membrane</location>
        <topology evidence="1">Multi-pass membrane protein</topology>
    </subcellularLocation>
</comment>
<feature type="transmembrane region" description="Helical" evidence="11">
    <location>
        <begin position="42"/>
        <end position="61"/>
    </location>
</feature>
<dbReference type="OrthoDB" id="9809130at2"/>
<feature type="transmembrane region" description="Helical" evidence="11">
    <location>
        <begin position="169"/>
        <end position="189"/>
    </location>
</feature>
<dbReference type="HAMAP" id="MF_01393">
    <property type="entry name" value="ATP_synth_a_bact"/>
    <property type="match status" value="1"/>
</dbReference>
<comment type="function">
    <text evidence="11 12">Key component of the proton channel; it plays a direct role in the translocation of protons across the membrane.</text>
</comment>
<dbReference type="Gene3D" id="1.20.120.220">
    <property type="entry name" value="ATP synthase, F0 complex, subunit A"/>
    <property type="match status" value="1"/>
</dbReference>
<dbReference type="STRING" id="1437606.BBOH_0629"/>
<dbReference type="eggNOG" id="COG0356">
    <property type="taxonomic scope" value="Bacteria"/>
</dbReference>
<dbReference type="GO" id="GO:0005886">
    <property type="term" value="C:plasma membrane"/>
    <property type="evidence" value="ECO:0007669"/>
    <property type="project" value="UniProtKB-SubCell"/>
</dbReference>
<dbReference type="PANTHER" id="PTHR11410">
    <property type="entry name" value="ATP SYNTHASE SUBUNIT A"/>
    <property type="match status" value="1"/>
</dbReference>
<dbReference type="AlphaFoldDB" id="A0A086ZH26"/>
<evidence type="ECO:0000256" key="3">
    <source>
        <dbReference type="ARBA" id="ARBA00022448"/>
    </source>
</evidence>
<sequence length="270" mass="29973">MSQVGSMTMLLSEASGPSLPTIKDFLPPEILFQGTPFAINRIIFIRIVATIVLLTVMCVTASRVKLIPGRWQSAVEWVLDFVRNGIVYSVLGSERGKRYVPMITTIFMTVFVFNLCGVIPGANMAATATIATPLVFALWTWCQYWIAAAREQGLGHYLKEEMFPKGVPWPMYVIVAPIQLFEIAIVRPFSLTLRLFANMLAGHMLVGTCLAMGQFYIIEMSNKLMTLVGGVWLIAGLVFVCFEIFVAALQAYVFATLSTVYISQSYPQAE</sequence>
<organism evidence="13 14">
    <name type="scientific">Bifidobacterium bohemicum DSM 22767</name>
    <dbReference type="NCBI Taxonomy" id="1437606"/>
    <lineage>
        <taxon>Bacteria</taxon>
        <taxon>Bacillati</taxon>
        <taxon>Actinomycetota</taxon>
        <taxon>Actinomycetes</taxon>
        <taxon>Bifidobacteriales</taxon>
        <taxon>Bifidobacteriaceae</taxon>
        <taxon>Bifidobacterium</taxon>
    </lineage>
</organism>
<keyword evidence="9 11" id="KW-0472">Membrane</keyword>
<keyword evidence="14" id="KW-1185">Reference proteome</keyword>
<dbReference type="NCBIfam" id="TIGR01131">
    <property type="entry name" value="ATP_synt_6_or_A"/>
    <property type="match status" value="1"/>
</dbReference>
<reference evidence="13 14" key="1">
    <citation type="submission" date="2014-03" db="EMBL/GenBank/DDBJ databases">
        <title>Genomics of Bifidobacteria.</title>
        <authorList>
            <person name="Ventura M."/>
            <person name="Milani C."/>
            <person name="Lugli G.A."/>
        </authorList>
    </citation>
    <scope>NUCLEOTIDE SEQUENCE [LARGE SCALE GENOMIC DNA]</scope>
    <source>
        <strain evidence="13 14">DSM 22767</strain>
    </source>
</reference>
<keyword evidence="6 11" id="KW-0375">Hydrogen ion transport</keyword>
<dbReference type="InterPro" id="IPR000568">
    <property type="entry name" value="ATP_synth_F0_asu"/>
</dbReference>